<comment type="caution">
    <text evidence="1">The sequence shown here is derived from an EMBL/GenBank/DDBJ whole genome shotgun (WGS) entry which is preliminary data.</text>
</comment>
<protein>
    <recommendedName>
        <fullName evidence="3">SWIM-type domain-containing protein</fullName>
    </recommendedName>
</protein>
<evidence type="ECO:0000313" key="1">
    <source>
        <dbReference type="EMBL" id="KAH0563773.1"/>
    </source>
</evidence>
<proteinExistence type="predicted"/>
<dbReference type="Proteomes" id="UP000826195">
    <property type="component" value="Unassembled WGS sequence"/>
</dbReference>
<sequence length="205" mass="23326">MVDVGFTKATSQNLPKVDFDMFLKYISENPCYNVVESSGVKMNRSTRFDYSDHAIGYVQVKREKNKCFVKAKICPEHKICGKLYMLTVTVNEVKQEIEDAHCLSCAAAQGGCKHVAALLKWLNRRTEEPACTSVEAYWVKPKLARVGKEDKFLELTEIIKSSPQSQLNDENKNASSSFRPEEFVKNILESGRQAYSKSHLIKHLR</sequence>
<name>A0AAV7IZJ3_COTGL</name>
<accession>A0AAV7IZJ3</accession>
<evidence type="ECO:0008006" key="3">
    <source>
        <dbReference type="Google" id="ProtNLM"/>
    </source>
</evidence>
<dbReference type="PANTHER" id="PTHR39953:SF1">
    <property type="entry name" value="RE54151P"/>
    <property type="match status" value="1"/>
</dbReference>
<dbReference type="EMBL" id="JAHXZJ010000002">
    <property type="protein sequence ID" value="KAH0563773.1"/>
    <property type="molecule type" value="Genomic_DNA"/>
</dbReference>
<gene>
    <name evidence="1" type="ORF">KQX54_006251</name>
</gene>
<dbReference type="PANTHER" id="PTHR39953">
    <property type="entry name" value="RE54151P"/>
    <property type="match status" value="1"/>
</dbReference>
<dbReference type="AlphaFoldDB" id="A0AAV7IZJ3"/>
<organism evidence="1 2">
    <name type="scientific">Cotesia glomerata</name>
    <name type="common">Lepidopteran parasitic wasp</name>
    <name type="synonym">Apanteles glomeratus</name>
    <dbReference type="NCBI Taxonomy" id="32391"/>
    <lineage>
        <taxon>Eukaryota</taxon>
        <taxon>Metazoa</taxon>
        <taxon>Ecdysozoa</taxon>
        <taxon>Arthropoda</taxon>
        <taxon>Hexapoda</taxon>
        <taxon>Insecta</taxon>
        <taxon>Pterygota</taxon>
        <taxon>Neoptera</taxon>
        <taxon>Endopterygota</taxon>
        <taxon>Hymenoptera</taxon>
        <taxon>Apocrita</taxon>
        <taxon>Ichneumonoidea</taxon>
        <taxon>Braconidae</taxon>
        <taxon>Microgastrinae</taxon>
        <taxon>Cotesia</taxon>
    </lineage>
</organism>
<reference evidence="1 2" key="1">
    <citation type="journal article" date="2021" name="J. Hered.">
        <title>A chromosome-level genome assembly of the parasitoid wasp, Cotesia glomerata (Hymenoptera: Braconidae).</title>
        <authorList>
            <person name="Pinto B.J."/>
            <person name="Weis J.J."/>
            <person name="Gamble T."/>
            <person name="Ode P.J."/>
            <person name="Paul R."/>
            <person name="Zaspel J.M."/>
        </authorList>
    </citation>
    <scope>NUCLEOTIDE SEQUENCE [LARGE SCALE GENOMIC DNA]</scope>
    <source>
        <strain evidence="1">CgM1</strain>
    </source>
</reference>
<evidence type="ECO:0000313" key="2">
    <source>
        <dbReference type="Proteomes" id="UP000826195"/>
    </source>
</evidence>
<keyword evidence="2" id="KW-1185">Reference proteome</keyword>